<reference evidence="2 3" key="1">
    <citation type="journal article" date="2019" name="ACS Chem. Biol.">
        <title>Identification and Mobilization of a Cryptic Antibiotic Biosynthesis Gene Locus from a Human-Pathogenic Nocardia Isolate.</title>
        <authorList>
            <person name="Herisse M."/>
            <person name="Ishida K."/>
            <person name="Porter J.L."/>
            <person name="Howden B."/>
            <person name="Hertweck C."/>
            <person name="Stinear T.P."/>
            <person name="Pidot S.J."/>
        </authorList>
    </citation>
    <scope>NUCLEOTIDE SEQUENCE [LARGE SCALE GENOMIC DNA]</scope>
    <source>
        <strain evidence="2 3">AUSMDU00012717</strain>
    </source>
</reference>
<dbReference type="KEGG" id="nah:F5544_29370"/>
<evidence type="ECO:0000256" key="1">
    <source>
        <dbReference type="SAM" id="Phobius"/>
    </source>
</evidence>
<keyword evidence="3" id="KW-1185">Reference proteome</keyword>
<organism evidence="2 3">
    <name type="scientific">Nocardia arthritidis</name>
    <dbReference type="NCBI Taxonomy" id="228602"/>
    <lineage>
        <taxon>Bacteria</taxon>
        <taxon>Bacillati</taxon>
        <taxon>Actinomycetota</taxon>
        <taxon>Actinomycetes</taxon>
        <taxon>Mycobacteriales</taxon>
        <taxon>Nocardiaceae</taxon>
        <taxon>Nocardia</taxon>
    </lineage>
</organism>
<keyword evidence="1" id="KW-0472">Membrane</keyword>
<dbReference type="Proteomes" id="UP000503540">
    <property type="component" value="Chromosome"/>
</dbReference>
<evidence type="ECO:0000313" key="2">
    <source>
        <dbReference type="EMBL" id="QIS13719.1"/>
    </source>
</evidence>
<dbReference type="RefSeq" id="WP_167476219.1">
    <property type="nucleotide sequence ID" value="NZ_CP046172.1"/>
</dbReference>
<feature type="transmembrane region" description="Helical" evidence="1">
    <location>
        <begin position="20"/>
        <end position="38"/>
    </location>
</feature>
<keyword evidence="1" id="KW-1133">Transmembrane helix</keyword>
<proteinExistence type="predicted"/>
<evidence type="ECO:0000313" key="3">
    <source>
        <dbReference type="Proteomes" id="UP000503540"/>
    </source>
</evidence>
<keyword evidence="1" id="KW-0812">Transmembrane</keyword>
<dbReference type="EMBL" id="CP046172">
    <property type="protein sequence ID" value="QIS13719.1"/>
    <property type="molecule type" value="Genomic_DNA"/>
</dbReference>
<accession>A0A6G9YKD1</accession>
<protein>
    <submittedName>
        <fullName evidence="2">Uncharacterized protein</fullName>
    </submittedName>
</protein>
<dbReference type="AlphaFoldDB" id="A0A6G9YKD1"/>
<sequence length="68" mass="7246">MVESVGQWAWQGRARWWLSVLRQVAGAAAALALIVVLLQLRAPRPTDPAAPVMQLPAVSAPMDGSVRG</sequence>
<gene>
    <name evidence="2" type="ORF">F5544_29370</name>
</gene>
<name>A0A6G9YKD1_9NOCA</name>